<reference evidence="1 2" key="1">
    <citation type="submission" date="2020-06" db="EMBL/GenBank/DDBJ databases">
        <authorList>
            <person name="Voronona O.L."/>
            <person name="Aksenova E.I."/>
            <person name="Kunda M.S."/>
            <person name="Semenov A.N."/>
            <person name="Ryzhova N."/>
        </authorList>
    </citation>
    <scope>NUCLEOTIDE SEQUENCE [LARGE SCALE GENOMIC DNA]</scope>
    <source>
        <strain evidence="1 2">MPKMM3633</strain>
    </source>
</reference>
<dbReference type="Proteomes" id="UP000509371">
    <property type="component" value="Chromosome"/>
</dbReference>
<dbReference type="KEGG" id="mpri:MP3633_1808"/>
<evidence type="ECO:0000313" key="2">
    <source>
        <dbReference type="Proteomes" id="UP000509371"/>
    </source>
</evidence>
<dbReference type="AlphaFoldDB" id="A0A859CVL1"/>
<name>A0A859CVL1_9GAMM</name>
<dbReference type="EMBL" id="CP054301">
    <property type="protein sequence ID" value="QKK80537.1"/>
    <property type="molecule type" value="Genomic_DNA"/>
</dbReference>
<accession>A0A859CVL1</accession>
<gene>
    <name evidence="1" type="ORF">MP3633_1808</name>
</gene>
<evidence type="ECO:0000313" key="1">
    <source>
        <dbReference type="EMBL" id="QKK80537.1"/>
    </source>
</evidence>
<protein>
    <submittedName>
        <fullName evidence="1">Uncharacterized protein</fullName>
    </submittedName>
</protein>
<organism evidence="1 2">
    <name type="scientific">Marinomonas primoryensis</name>
    <dbReference type="NCBI Taxonomy" id="178399"/>
    <lineage>
        <taxon>Bacteria</taxon>
        <taxon>Pseudomonadati</taxon>
        <taxon>Pseudomonadota</taxon>
        <taxon>Gammaproteobacteria</taxon>
        <taxon>Oceanospirillales</taxon>
        <taxon>Oceanospirillaceae</taxon>
        <taxon>Marinomonas</taxon>
    </lineage>
</organism>
<proteinExistence type="predicted"/>
<sequence length="43" mass="4966">MLIPNGRLLSSCLIILVLQRELIMNIFLTFLSEINAEVFFARL</sequence>